<keyword evidence="4" id="KW-1185">Reference proteome</keyword>
<dbReference type="InterPro" id="IPR009327">
    <property type="entry name" value="Cupin_DUF985"/>
</dbReference>
<gene>
    <name evidence="3" type="ORF">IFM53868_04480</name>
</gene>
<dbReference type="InterPro" id="IPR014710">
    <property type="entry name" value="RmlC-like_jellyroll"/>
</dbReference>
<reference evidence="3 4" key="1">
    <citation type="submission" date="2020-01" db="EMBL/GenBank/DDBJ databases">
        <title>Draft genome sequence of Aspergillus udagawae IFM 53868.</title>
        <authorList>
            <person name="Takahashi H."/>
            <person name="Yaguchi T."/>
        </authorList>
    </citation>
    <scope>NUCLEOTIDE SEQUENCE [LARGE SCALE GENOMIC DNA]</scope>
    <source>
        <strain evidence="3 4">IFM 53868</strain>
    </source>
</reference>
<dbReference type="InterPro" id="IPR011051">
    <property type="entry name" value="RmlC_Cupin_sf"/>
</dbReference>
<organism evidence="3 4">
    <name type="scientific">Aspergillus udagawae</name>
    <dbReference type="NCBI Taxonomy" id="91492"/>
    <lineage>
        <taxon>Eukaryota</taxon>
        <taxon>Fungi</taxon>
        <taxon>Dikarya</taxon>
        <taxon>Ascomycota</taxon>
        <taxon>Pezizomycotina</taxon>
        <taxon>Eurotiomycetes</taxon>
        <taxon>Eurotiomycetidae</taxon>
        <taxon>Eurotiales</taxon>
        <taxon>Aspergillaceae</taxon>
        <taxon>Aspergillus</taxon>
        <taxon>Aspergillus subgen. Fumigati</taxon>
    </lineage>
</organism>
<feature type="domain" description="DUF985" evidence="2">
    <location>
        <begin position="35"/>
        <end position="198"/>
    </location>
</feature>
<proteinExistence type="predicted"/>
<accession>A0ABQ1AP01</accession>
<dbReference type="Pfam" id="PF06172">
    <property type="entry name" value="Cupin_5"/>
    <property type="match status" value="1"/>
</dbReference>
<protein>
    <submittedName>
        <fullName evidence="3">Uncharacterized protein YML079W</fullName>
    </submittedName>
</protein>
<dbReference type="EMBL" id="BLKG01000040">
    <property type="protein sequence ID" value="GFF85437.1"/>
    <property type="molecule type" value="Genomic_DNA"/>
</dbReference>
<dbReference type="Proteomes" id="UP000465266">
    <property type="component" value="Unassembled WGS sequence"/>
</dbReference>
<evidence type="ECO:0000313" key="4">
    <source>
        <dbReference type="Proteomes" id="UP000465266"/>
    </source>
</evidence>
<evidence type="ECO:0000313" key="3">
    <source>
        <dbReference type="EMBL" id="GFF85437.1"/>
    </source>
</evidence>
<dbReference type="CDD" id="cd06121">
    <property type="entry name" value="cupin_YML079wp"/>
    <property type="match status" value="1"/>
</dbReference>
<dbReference type="PANTHER" id="PTHR33387">
    <property type="entry name" value="RMLC-LIKE JELLY ROLL FOLD PROTEIN"/>
    <property type="match status" value="1"/>
</dbReference>
<feature type="compositionally biased region" description="Low complexity" evidence="1">
    <location>
        <begin position="69"/>
        <end position="82"/>
    </location>
</feature>
<evidence type="ECO:0000259" key="2">
    <source>
        <dbReference type="Pfam" id="PF06172"/>
    </source>
</evidence>
<evidence type="ECO:0000256" key="1">
    <source>
        <dbReference type="SAM" id="MobiDB-lite"/>
    </source>
</evidence>
<feature type="region of interest" description="Disordered" evidence="1">
    <location>
        <begin position="48"/>
        <end position="83"/>
    </location>
</feature>
<dbReference type="PANTHER" id="PTHR33387:SF3">
    <property type="entry name" value="DUF985 DOMAIN-CONTAINING PROTEIN"/>
    <property type="match status" value="1"/>
</dbReference>
<dbReference type="SUPFAM" id="SSF51182">
    <property type="entry name" value="RmlC-like cupins"/>
    <property type="match status" value="1"/>
</dbReference>
<sequence length="223" mass="25257">MLVDNMDIPIPSIKPIYHPSPTTPTPKSKPVHTALQTLHLQPHPEGGYYAETDRHPLRIPNPYSQDQSDTNTNTNTNPNTDTRSLSSTIYYHLTPDSPTSFFHLNRSRTIHSLHRGRARYVIIHADLATHDGPAPVTSFVVGPDLDKGERMQWVVEGGKYKASYLLPDLPSENGDGESEGLLITETVVPGFEFEDHEYLSRQTMERLLPEEQYRALSWMLKKD</sequence>
<name>A0ABQ1AP01_9EURO</name>
<comment type="caution">
    <text evidence="3">The sequence shown here is derived from an EMBL/GenBank/DDBJ whole genome shotgun (WGS) entry which is preliminary data.</text>
</comment>
<dbReference type="Gene3D" id="2.60.120.10">
    <property type="entry name" value="Jelly Rolls"/>
    <property type="match status" value="1"/>
</dbReference>
<dbReference type="InterPro" id="IPR039935">
    <property type="entry name" value="YML079W-like"/>
</dbReference>